<accession>A0A0A9CV10</accession>
<sequence length="50" mass="5610">MEISPNANKLQACFTCSNEEKAVILFYLQDQNPGYISKKLDPLSFNIATT</sequence>
<name>A0A0A9CV10_ARUDO</name>
<reference evidence="1" key="2">
    <citation type="journal article" date="2015" name="Data Brief">
        <title>Shoot transcriptome of the giant reed, Arundo donax.</title>
        <authorList>
            <person name="Barrero R.A."/>
            <person name="Guerrero F.D."/>
            <person name="Moolhuijzen P."/>
            <person name="Goolsby J.A."/>
            <person name="Tidwell J."/>
            <person name="Bellgard S.E."/>
            <person name="Bellgard M.I."/>
        </authorList>
    </citation>
    <scope>NUCLEOTIDE SEQUENCE</scope>
    <source>
        <tissue evidence="1">Shoot tissue taken approximately 20 cm above the soil surface</tissue>
    </source>
</reference>
<dbReference type="EMBL" id="GBRH01220680">
    <property type="protein sequence ID" value="JAD77215.1"/>
    <property type="molecule type" value="Transcribed_RNA"/>
</dbReference>
<protein>
    <submittedName>
        <fullName evidence="1">Uncharacterized protein</fullName>
    </submittedName>
</protein>
<proteinExistence type="predicted"/>
<dbReference type="AlphaFoldDB" id="A0A0A9CV10"/>
<evidence type="ECO:0000313" key="1">
    <source>
        <dbReference type="EMBL" id="JAD77215.1"/>
    </source>
</evidence>
<organism evidence="1">
    <name type="scientific">Arundo donax</name>
    <name type="common">Giant reed</name>
    <name type="synonym">Donax arundinaceus</name>
    <dbReference type="NCBI Taxonomy" id="35708"/>
    <lineage>
        <taxon>Eukaryota</taxon>
        <taxon>Viridiplantae</taxon>
        <taxon>Streptophyta</taxon>
        <taxon>Embryophyta</taxon>
        <taxon>Tracheophyta</taxon>
        <taxon>Spermatophyta</taxon>
        <taxon>Magnoliopsida</taxon>
        <taxon>Liliopsida</taxon>
        <taxon>Poales</taxon>
        <taxon>Poaceae</taxon>
        <taxon>PACMAD clade</taxon>
        <taxon>Arundinoideae</taxon>
        <taxon>Arundineae</taxon>
        <taxon>Arundo</taxon>
    </lineage>
</organism>
<reference evidence="1" key="1">
    <citation type="submission" date="2014-09" db="EMBL/GenBank/DDBJ databases">
        <authorList>
            <person name="Magalhaes I.L.F."/>
            <person name="Oliveira U."/>
            <person name="Santos F.R."/>
            <person name="Vidigal T.H.D.A."/>
            <person name="Brescovit A.D."/>
            <person name="Santos A.J."/>
        </authorList>
    </citation>
    <scope>NUCLEOTIDE SEQUENCE</scope>
    <source>
        <tissue evidence="1">Shoot tissue taken approximately 20 cm above the soil surface</tissue>
    </source>
</reference>